<accession>A0A2J6QK75</accession>
<evidence type="ECO:0000313" key="2">
    <source>
        <dbReference type="Proteomes" id="UP000235672"/>
    </source>
</evidence>
<evidence type="ECO:0000313" key="1">
    <source>
        <dbReference type="EMBL" id="PMD26656.1"/>
    </source>
</evidence>
<name>A0A2J6QK75_9HELO</name>
<gene>
    <name evidence="1" type="ORF">NA56DRAFT_293823</name>
</gene>
<dbReference type="AlphaFoldDB" id="A0A2J6QK75"/>
<organism evidence="1 2">
    <name type="scientific">Hyaloscypha hepaticicola</name>
    <dbReference type="NCBI Taxonomy" id="2082293"/>
    <lineage>
        <taxon>Eukaryota</taxon>
        <taxon>Fungi</taxon>
        <taxon>Dikarya</taxon>
        <taxon>Ascomycota</taxon>
        <taxon>Pezizomycotina</taxon>
        <taxon>Leotiomycetes</taxon>
        <taxon>Helotiales</taxon>
        <taxon>Hyaloscyphaceae</taxon>
        <taxon>Hyaloscypha</taxon>
    </lineage>
</organism>
<keyword evidence="2" id="KW-1185">Reference proteome</keyword>
<dbReference type="Proteomes" id="UP000235672">
    <property type="component" value="Unassembled WGS sequence"/>
</dbReference>
<dbReference type="EMBL" id="KZ613467">
    <property type="protein sequence ID" value="PMD26656.1"/>
    <property type="molecule type" value="Genomic_DNA"/>
</dbReference>
<protein>
    <submittedName>
        <fullName evidence="1">Uncharacterized protein</fullName>
    </submittedName>
</protein>
<proteinExistence type="predicted"/>
<reference evidence="1 2" key="1">
    <citation type="submission" date="2016-05" db="EMBL/GenBank/DDBJ databases">
        <title>A degradative enzymes factory behind the ericoid mycorrhizal symbiosis.</title>
        <authorList>
            <consortium name="DOE Joint Genome Institute"/>
            <person name="Martino E."/>
            <person name="Morin E."/>
            <person name="Grelet G."/>
            <person name="Kuo A."/>
            <person name="Kohler A."/>
            <person name="Daghino S."/>
            <person name="Barry K."/>
            <person name="Choi C."/>
            <person name="Cichocki N."/>
            <person name="Clum A."/>
            <person name="Copeland A."/>
            <person name="Hainaut M."/>
            <person name="Haridas S."/>
            <person name="Labutti K."/>
            <person name="Lindquist E."/>
            <person name="Lipzen A."/>
            <person name="Khouja H.-R."/>
            <person name="Murat C."/>
            <person name="Ohm R."/>
            <person name="Olson A."/>
            <person name="Spatafora J."/>
            <person name="Veneault-Fourrey C."/>
            <person name="Henrissat B."/>
            <person name="Grigoriev I."/>
            <person name="Martin F."/>
            <person name="Perotto S."/>
        </authorList>
    </citation>
    <scope>NUCLEOTIDE SEQUENCE [LARGE SCALE GENOMIC DNA]</scope>
    <source>
        <strain evidence="1 2">UAMH 7357</strain>
    </source>
</reference>
<sequence length="104" mass="11527">MRPGSHTMHESCRYDALDHRGVLQSSVQNALKRWVSNMTYNARKNGFARTGCSGAALGASQTAHKGSRCGDGCVDEDRGLSRQRRQRDVVKPLHQSISGFYGWC</sequence>